<evidence type="ECO:0000313" key="4">
    <source>
        <dbReference type="Proteomes" id="UP001589698"/>
    </source>
</evidence>
<dbReference type="Proteomes" id="UP001589698">
    <property type="component" value="Unassembled WGS sequence"/>
</dbReference>
<organism evidence="3 4">
    <name type="scientific">Nocardioides zeicaulis</name>
    <dbReference type="NCBI Taxonomy" id="1776857"/>
    <lineage>
        <taxon>Bacteria</taxon>
        <taxon>Bacillati</taxon>
        <taxon>Actinomycetota</taxon>
        <taxon>Actinomycetes</taxon>
        <taxon>Propionibacteriales</taxon>
        <taxon>Nocardioidaceae</taxon>
        <taxon>Nocardioides</taxon>
    </lineage>
</organism>
<protein>
    <submittedName>
        <fullName evidence="3">CAP domain-containing protein</fullName>
    </submittedName>
</protein>
<evidence type="ECO:0000259" key="2">
    <source>
        <dbReference type="Pfam" id="PF00188"/>
    </source>
</evidence>
<evidence type="ECO:0000256" key="1">
    <source>
        <dbReference type="SAM" id="SignalP"/>
    </source>
</evidence>
<dbReference type="SUPFAM" id="SSF55797">
    <property type="entry name" value="PR-1-like"/>
    <property type="match status" value="1"/>
</dbReference>
<gene>
    <name evidence="3" type="ORF">ACFFJG_00435</name>
</gene>
<dbReference type="RefSeq" id="WP_378516643.1">
    <property type="nucleotide sequence ID" value="NZ_CBCSDI010000070.1"/>
</dbReference>
<accession>A0ABV6DW21</accession>
<proteinExistence type="predicted"/>
<keyword evidence="4" id="KW-1185">Reference proteome</keyword>
<comment type="caution">
    <text evidence="3">The sequence shown here is derived from an EMBL/GenBank/DDBJ whole genome shotgun (WGS) entry which is preliminary data.</text>
</comment>
<reference evidence="3 4" key="1">
    <citation type="submission" date="2024-09" db="EMBL/GenBank/DDBJ databases">
        <authorList>
            <person name="Sun Q."/>
            <person name="Mori K."/>
        </authorList>
    </citation>
    <scope>NUCLEOTIDE SEQUENCE [LARGE SCALE GENOMIC DNA]</scope>
    <source>
        <strain evidence="3 4">CCM 8654</strain>
    </source>
</reference>
<name>A0ABV6DW21_9ACTN</name>
<dbReference type="InterPro" id="IPR035940">
    <property type="entry name" value="CAP_sf"/>
</dbReference>
<dbReference type="CDD" id="cd05379">
    <property type="entry name" value="CAP_bacterial"/>
    <property type="match status" value="1"/>
</dbReference>
<feature type="chain" id="PRO_5047538262" evidence="1">
    <location>
        <begin position="35"/>
        <end position="177"/>
    </location>
</feature>
<dbReference type="InterPro" id="IPR014044">
    <property type="entry name" value="CAP_dom"/>
</dbReference>
<feature type="signal peptide" evidence="1">
    <location>
        <begin position="1"/>
        <end position="34"/>
    </location>
</feature>
<dbReference type="Pfam" id="PF00188">
    <property type="entry name" value="CAP"/>
    <property type="match status" value="1"/>
</dbReference>
<sequence length="177" mass="19166">MLNRTLTRTAARAAALVATLCVGATTLLPSAAQAGTWPVPTSFDSARDTGDLPGEQLEELLMVEINQARASNGLAPIRVFDACTDRLSERWGRRIAATGAFVHRDQGEVVERCRGSWAGETLVRGTGLTPEQMVELWLDSPGHREILLSPRAERAGVAITQDDQGRTIGVVNLVRHR</sequence>
<evidence type="ECO:0000313" key="3">
    <source>
        <dbReference type="EMBL" id="MFC0220927.1"/>
    </source>
</evidence>
<dbReference type="Gene3D" id="3.40.33.10">
    <property type="entry name" value="CAP"/>
    <property type="match status" value="1"/>
</dbReference>
<feature type="domain" description="SCP" evidence="2">
    <location>
        <begin position="65"/>
        <end position="170"/>
    </location>
</feature>
<keyword evidence="1" id="KW-0732">Signal</keyword>
<dbReference type="EMBL" id="JBHLXH010000001">
    <property type="protein sequence ID" value="MFC0220927.1"/>
    <property type="molecule type" value="Genomic_DNA"/>
</dbReference>